<dbReference type="PANTHER" id="PTHR16255">
    <property type="entry name" value="REQUIRED FOR MEIOTIC NUCLEAR DIVISION PROTEIN 1 HOMOLOG"/>
    <property type="match status" value="1"/>
</dbReference>
<keyword evidence="1" id="KW-1133">Transmembrane helix</keyword>
<evidence type="ECO:0000259" key="2">
    <source>
        <dbReference type="Pfam" id="PF02582"/>
    </source>
</evidence>
<dbReference type="PANTHER" id="PTHR16255:SF6">
    <property type="entry name" value="PROTEIN RETARDED ROOT GROWTH-LIKE"/>
    <property type="match status" value="1"/>
</dbReference>
<dbReference type="OrthoDB" id="5338490at2"/>
<proteinExistence type="predicted"/>
<keyword evidence="1" id="KW-0472">Membrane</keyword>
<dbReference type="Proteomes" id="UP000309215">
    <property type="component" value="Unassembled WGS sequence"/>
</dbReference>
<dbReference type="InterPro" id="IPR051624">
    <property type="entry name" value="RMD1/Sad1-interacting"/>
</dbReference>
<keyword evidence="4" id="KW-1185">Reference proteome</keyword>
<dbReference type="Pfam" id="PF02582">
    <property type="entry name" value="DUF155"/>
    <property type="match status" value="1"/>
</dbReference>
<keyword evidence="1" id="KW-0812">Transmembrane</keyword>
<sequence>MSRIYPVEAYSYASRFNLREVEAWLPPDRGMRSTKTQLIVSLDGDRLAYLFDFGAIVFVNVPDAEREGIVETFNNKLQQEPHPPLRESFLIEVRPGSAMEVGFDRVVVPDIAATTMDVIATVIAQSVAIDYYDEDVQAILDRVGAVAGEVARQGRPLGRTRDFVRFVGTAMASQVEIISAISLLDKPDLTWENEAADRLHDKLRHTLEIQERYKALEFKLSTIRESLGTLIEFSQTRRMLFLEGSIVALIVFEILLSLLKLN</sequence>
<reference evidence="3 4" key="1">
    <citation type="submission" date="2019-04" db="EMBL/GenBank/DDBJ databases">
        <authorList>
            <person name="Li Y."/>
            <person name="Wang J."/>
        </authorList>
    </citation>
    <scope>NUCLEOTIDE SEQUENCE [LARGE SCALE GENOMIC DNA]</scope>
    <source>
        <strain evidence="3 4">DSM 14668</strain>
    </source>
</reference>
<protein>
    <submittedName>
        <fullName evidence="3">RMD1 family protein</fullName>
    </submittedName>
</protein>
<feature type="transmembrane region" description="Helical" evidence="1">
    <location>
        <begin position="240"/>
        <end position="259"/>
    </location>
</feature>
<evidence type="ECO:0000313" key="4">
    <source>
        <dbReference type="Proteomes" id="UP000309215"/>
    </source>
</evidence>
<dbReference type="AlphaFoldDB" id="A0A4U1JL22"/>
<comment type="caution">
    <text evidence="3">The sequence shown here is derived from an EMBL/GenBank/DDBJ whole genome shotgun (WGS) entry which is preliminary data.</text>
</comment>
<dbReference type="EMBL" id="SSMQ01000001">
    <property type="protein sequence ID" value="TKD13307.1"/>
    <property type="molecule type" value="Genomic_DNA"/>
</dbReference>
<evidence type="ECO:0000256" key="1">
    <source>
        <dbReference type="SAM" id="Phobius"/>
    </source>
</evidence>
<organism evidence="3 4">
    <name type="scientific">Polyangium fumosum</name>
    <dbReference type="NCBI Taxonomy" id="889272"/>
    <lineage>
        <taxon>Bacteria</taxon>
        <taxon>Pseudomonadati</taxon>
        <taxon>Myxococcota</taxon>
        <taxon>Polyangia</taxon>
        <taxon>Polyangiales</taxon>
        <taxon>Polyangiaceae</taxon>
        <taxon>Polyangium</taxon>
    </lineage>
</organism>
<accession>A0A4U1JL22</accession>
<evidence type="ECO:0000313" key="3">
    <source>
        <dbReference type="EMBL" id="TKD13307.1"/>
    </source>
</evidence>
<feature type="domain" description="DUF155" evidence="2">
    <location>
        <begin position="49"/>
        <end position="217"/>
    </location>
</feature>
<dbReference type="InterPro" id="IPR003734">
    <property type="entry name" value="DUF155"/>
</dbReference>
<name>A0A4U1JL22_9BACT</name>
<gene>
    <name evidence="3" type="ORF">E8A74_01795</name>
</gene>
<dbReference type="RefSeq" id="WP_136927123.1">
    <property type="nucleotide sequence ID" value="NZ_SSMQ01000001.1"/>
</dbReference>